<dbReference type="InterPro" id="IPR028994">
    <property type="entry name" value="Integrin_alpha_N"/>
</dbReference>
<sequence>MILTRLVAVGVLTYSFNGAYAMTECPTVENATATATRAKAPGDEPSFGFSVDTGAGVQIVGAAGEMGSGERGKADIYLLNGTARTHLYTVQAPAEANETFGWSSSISARVVVNGAPTPDGGSAWVHTERHTIPTEELFQAFTLPAEVRSSNLKGFGFAVDNEEVYVAVGAPFDDADAADGGAVALLRCDGFQYGGQCNMESVDGGILRPPANSSAGGLYGFAVKYLAFRCLIVAAPGFGEGGPGFGRVYVYTMTNTGGFFTADFWDQESVAVLQGDGDVMGGDRFGFAIDAFDDTLVVADPAGLAREGAAGSIYVFKWDEAGKTFTQSARLEACDGSPYFGFDVSLIQGKVVALELRDPDVEGIEQDPWALRDALRSASAVVHRFLEGEDGVFRAEDDQPPTEVALGRAGPLSLTDGALFLGAPGAGTTGPSEEVAGVVFALDEISTAEAGQERFQDGYTQLVETQVLELTDDAVLWDDNYLMMSKVAVTPDSNTVFTSTFVTNFDQHKVGEVQVFSRSSSGDTFERTQIFSASDAMISDYFGAGLRALSNSLLIVGNSPSNSSVFQKMYAIELNEVTMQWEETEILYTSPACPTRRDTARHLDAYGNCIITNCPSFKHAYIYCKNLDGGWTQVDWVTDSASFFGVEDVAMSSEFFFVGATDDTELFGPGGSVLYWSHNADAYPGEAWTSTYQGKLLPPDRFGWYFGGTLTADGNRIMVGRHGHHTRGIYSGSVYIFERVGSGWELVQHLGPDQEDSRAEYGREIVLDGNLLLVSAPINALEHGTLFVYQRSAIDQPWTEVQRVRSGDLEAHLFGGYRGSGLAKGGATVAVSSSLWPNAVESEPHKPAKVFVYEAQVIEPSPAPSVGPSLGPTYMPSFTPTATPAMQPSQQPSKGFRTDPPTQCDICDPLDISLASAQAVFAVGEKITVEWADSRCLSDGDHITEAIVEICPDVPEPDCLDADDGLDAPERIFLTSQDSMVITMTKLPPSYDASTRYLVVMTETGGTRPRGECDGNSRRSSSNAFAVSEGTDSGGSREAFLGLSYPEWGVVGSIATVAGVLVALLTAYHKGCFESCCKGGAAKQGEGAGGAKPPAAGSADKQEVARSRAKQQQSRISATGSVEESKADDEEFKTME</sequence>
<evidence type="ECO:0000256" key="1">
    <source>
        <dbReference type="SAM" id="MobiDB-lite"/>
    </source>
</evidence>
<feature type="compositionally biased region" description="Polar residues" evidence="1">
    <location>
        <begin position="1110"/>
        <end position="1122"/>
    </location>
</feature>
<reference evidence="3" key="1">
    <citation type="submission" date="2021-01" db="EMBL/GenBank/DDBJ databases">
        <authorList>
            <person name="Corre E."/>
            <person name="Pelletier E."/>
            <person name="Niang G."/>
            <person name="Scheremetjew M."/>
            <person name="Finn R."/>
            <person name="Kale V."/>
            <person name="Holt S."/>
            <person name="Cochrane G."/>
            <person name="Meng A."/>
            <person name="Brown T."/>
            <person name="Cohen L."/>
        </authorList>
    </citation>
    <scope>NUCLEOTIDE SEQUENCE</scope>
    <source>
        <strain evidence="3">CCMP2078</strain>
    </source>
</reference>
<feature type="compositionally biased region" description="Acidic residues" evidence="1">
    <location>
        <begin position="1126"/>
        <end position="1136"/>
    </location>
</feature>
<feature type="region of interest" description="Disordered" evidence="1">
    <location>
        <begin position="1083"/>
        <end position="1136"/>
    </location>
</feature>
<accession>A0A7R9U5J2</accession>
<dbReference type="AlphaFoldDB" id="A0A7R9U5J2"/>
<dbReference type="Gene3D" id="2.130.10.130">
    <property type="entry name" value="Integrin alpha, N-terminal"/>
    <property type="match status" value="2"/>
</dbReference>
<dbReference type="PANTHER" id="PTHR36220">
    <property type="entry name" value="UNNAMED PRODUCT"/>
    <property type="match status" value="1"/>
</dbReference>
<keyword evidence="2" id="KW-0732">Signal</keyword>
<protein>
    <submittedName>
        <fullName evidence="3">Uncharacterized protein</fullName>
    </submittedName>
</protein>
<feature type="signal peptide" evidence="2">
    <location>
        <begin position="1"/>
        <end position="21"/>
    </location>
</feature>
<feature type="chain" id="PRO_5030691738" evidence="2">
    <location>
        <begin position="22"/>
        <end position="1136"/>
    </location>
</feature>
<feature type="compositionally biased region" description="Low complexity" evidence="1">
    <location>
        <begin position="1083"/>
        <end position="1099"/>
    </location>
</feature>
<evidence type="ECO:0000313" key="3">
    <source>
        <dbReference type="EMBL" id="CAD8255342.1"/>
    </source>
</evidence>
<feature type="region of interest" description="Disordered" evidence="1">
    <location>
        <begin position="1005"/>
        <end position="1035"/>
    </location>
</feature>
<gene>
    <name evidence="3" type="ORF">PPYR1160_LOCUS4834</name>
</gene>
<proteinExistence type="predicted"/>
<evidence type="ECO:0000256" key="2">
    <source>
        <dbReference type="SAM" id="SignalP"/>
    </source>
</evidence>
<organism evidence="3">
    <name type="scientific">Pinguiococcus pyrenoidosus</name>
    <dbReference type="NCBI Taxonomy" id="172671"/>
    <lineage>
        <taxon>Eukaryota</taxon>
        <taxon>Sar</taxon>
        <taxon>Stramenopiles</taxon>
        <taxon>Ochrophyta</taxon>
        <taxon>Pinguiophyceae</taxon>
        <taxon>Pinguiochrysidales</taxon>
        <taxon>Pinguiochrysidaceae</taxon>
        <taxon>Pinguiococcus</taxon>
    </lineage>
</organism>
<dbReference type="EMBL" id="HBEA01006295">
    <property type="protein sequence ID" value="CAD8255342.1"/>
    <property type="molecule type" value="Transcribed_RNA"/>
</dbReference>
<dbReference type="PANTHER" id="PTHR36220:SF1">
    <property type="entry name" value="GAMMA TUBULIN COMPLEX COMPONENT C-TERMINAL DOMAIN-CONTAINING PROTEIN"/>
    <property type="match status" value="1"/>
</dbReference>
<name>A0A7R9U5J2_9STRA</name>